<name>A0A4S4A439_9FLAO</name>
<keyword evidence="2 6" id="KW-0067">ATP-binding</keyword>
<feature type="binding site" evidence="6">
    <location>
        <position position="220"/>
    </location>
    <ligand>
        <name>AMP</name>
        <dbReference type="ChEBI" id="CHEBI:456215"/>
    </ligand>
</feature>
<evidence type="ECO:0000313" key="9">
    <source>
        <dbReference type="Proteomes" id="UP000307507"/>
    </source>
</evidence>
<dbReference type="PANTHER" id="PTHR12592:SF0">
    <property type="entry name" value="ATP-DEPENDENT (S)-NAD(P)H-HYDRATE DEHYDRATASE"/>
    <property type="match status" value="1"/>
</dbReference>
<dbReference type="GO" id="GO:0110051">
    <property type="term" value="P:metabolite repair"/>
    <property type="evidence" value="ECO:0007669"/>
    <property type="project" value="TreeGrafter"/>
</dbReference>
<dbReference type="Gene3D" id="3.40.1190.20">
    <property type="match status" value="1"/>
</dbReference>
<feature type="binding site" evidence="6">
    <location>
        <position position="221"/>
    </location>
    <ligand>
        <name>(6S)-NADPHX</name>
        <dbReference type="ChEBI" id="CHEBI:64076"/>
    </ligand>
</feature>
<accession>A0A4S4A439</accession>
<dbReference type="GO" id="GO:0046496">
    <property type="term" value="P:nicotinamide nucleotide metabolic process"/>
    <property type="evidence" value="ECO:0007669"/>
    <property type="project" value="UniProtKB-UniRule"/>
</dbReference>
<feature type="binding site" evidence="6">
    <location>
        <position position="157"/>
    </location>
    <ligand>
        <name>(6S)-NADPHX</name>
        <dbReference type="ChEBI" id="CHEBI:64076"/>
    </ligand>
</feature>
<dbReference type="InterPro" id="IPR000631">
    <property type="entry name" value="CARKD"/>
</dbReference>
<feature type="domain" description="YjeF C-terminal" evidence="7">
    <location>
        <begin position="8"/>
        <end position="280"/>
    </location>
</feature>
<comment type="similarity">
    <text evidence="6">Belongs to the NnrD/CARKD family.</text>
</comment>
<comment type="caution">
    <text evidence="8">The sequence shown here is derived from an EMBL/GenBank/DDBJ whole genome shotgun (WGS) entry which is preliminary data.</text>
</comment>
<evidence type="ECO:0000259" key="7">
    <source>
        <dbReference type="PROSITE" id="PS51383"/>
    </source>
</evidence>
<feature type="binding site" evidence="6">
    <location>
        <begin position="192"/>
        <end position="196"/>
    </location>
    <ligand>
        <name>AMP</name>
        <dbReference type="ChEBI" id="CHEBI:456215"/>
    </ligand>
</feature>
<dbReference type="RefSeq" id="WP_136401730.1">
    <property type="nucleotide sequence ID" value="NZ_SSNZ01000001.1"/>
</dbReference>
<evidence type="ECO:0000256" key="6">
    <source>
        <dbReference type="HAMAP-Rule" id="MF_01965"/>
    </source>
</evidence>
<evidence type="ECO:0000256" key="5">
    <source>
        <dbReference type="ARBA" id="ARBA00023239"/>
    </source>
</evidence>
<dbReference type="GO" id="GO:0052856">
    <property type="term" value="F:NAD(P)HX epimerase activity"/>
    <property type="evidence" value="ECO:0007669"/>
    <property type="project" value="TreeGrafter"/>
</dbReference>
<dbReference type="EMBL" id="SSNZ01000001">
    <property type="protein sequence ID" value="THF53207.1"/>
    <property type="molecule type" value="Genomic_DNA"/>
</dbReference>
<dbReference type="OrthoDB" id="9806925at2"/>
<dbReference type="PROSITE" id="PS51383">
    <property type="entry name" value="YJEF_C_3"/>
    <property type="match status" value="1"/>
</dbReference>
<keyword evidence="5 6" id="KW-0456">Lyase</keyword>
<reference evidence="8 9" key="1">
    <citation type="submission" date="2019-04" db="EMBL/GenBank/DDBJ databases">
        <title>Flavobacterium sp. nov. isolated from construction timber.</title>
        <authorList>
            <person name="Lin S.-Y."/>
            <person name="Chang C.-T."/>
            <person name="Young C.-C."/>
        </authorList>
    </citation>
    <scope>NUCLEOTIDE SEQUENCE [LARGE SCALE GENOMIC DNA]</scope>
    <source>
        <strain evidence="8 9">CC-CTC003</strain>
    </source>
</reference>
<dbReference type="NCBIfam" id="TIGR00196">
    <property type="entry name" value="yjeF_cterm"/>
    <property type="match status" value="1"/>
</dbReference>
<feature type="binding site" evidence="6">
    <location>
        <position position="106"/>
    </location>
    <ligand>
        <name>(6S)-NADPHX</name>
        <dbReference type="ChEBI" id="CHEBI:64076"/>
    </ligand>
</feature>
<feature type="binding site" evidence="6">
    <location>
        <position position="43"/>
    </location>
    <ligand>
        <name>(6S)-NADPHX</name>
        <dbReference type="ChEBI" id="CHEBI:64076"/>
    </ligand>
</feature>
<dbReference type="InterPro" id="IPR029056">
    <property type="entry name" value="Ribokinase-like"/>
</dbReference>
<dbReference type="AlphaFoldDB" id="A0A4S4A439"/>
<dbReference type="Proteomes" id="UP000307507">
    <property type="component" value="Unassembled WGS sequence"/>
</dbReference>
<organism evidence="8 9">
    <name type="scientific">Flavobacterium supellecticarium</name>
    <dbReference type="NCBI Taxonomy" id="2565924"/>
    <lineage>
        <taxon>Bacteria</taxon>
        <taxon>Pseudomonadati</taxon>
        <taxon>Bacteroidota</taxon>
        <taxon>Flavobacteriia</taxon>
        <taxon>Flavobacteriales</taxon>
        <taxon>Flavobacteriaceae</taxon>
        <taxon>Flavobacterium</taxon>
    </lineage>
</organism>
<gene>
    <name evidence="6" type="primary">nnrD</name>
    <name evidence="8" type="ORF">E6C50_03120</name>
</gene>
<dbReference type="CDD" id="cd01171">
    <property type="entry name" value="YXKO-related"/>
    <property type="match status" value="1"/>
</dbReference>
<keyword evidence="9" id="KW-1185">Reference proteome</keyword>
<sequence length="282" mass="30531">MDNLIKVDKNVVLQRFHPIGKFSHKGIQGHALIIGGSYGKIGAPCLSAKACLKSGAGLVTAYIPKCGYEIMQTALPEVMVETDDYPTHIRAIETKLKIQAVGIGIGIGQHLETHQAVFHFLKLNKAPLVIDADGINILSENKEWLEFLPAKTILTPHVKELERLIGAWKNEADKMEKVKTLSKTFDIVMVIKGAPTRIVYQDQVFENTTGNQSLATAGSGDVLTGIITGLLAQAYDPVDAAVTGVFIHGLTADIALPELGYHAFVASDSIAYLGKAFHTLYE</sequence>
<comment type="cofactor">
    <cofactor evidence="6">
        <name>Mg(2+)</name>
        <dbReference type="ChEBI" id="CHEBI:18420"/>
    </cofactor>
</comment>
<dbReference type="GO" id="GO:0052855">
    <property type="term" value="F:ADP-dependent NAD(P)H-hydrate dehydratase activity"/>
    <property type="evidence" value="ECO:0007669"/>
    <property type="project" value="UniProtKB-UniRule"/>
</dbReference>
<dbReference type="EC" id="4.2.1.136" evidence="6"/>
<dbReference type="SUPFAM" id="SSF53613">
    <property type="entry name" value="Ribokinase-like"/>
    <property type="match status" value="1"/>
</dbReference>
<evidence type="ECO:0000256" key="2">
    <source>
        <dbReference type="ARBA" id="ARBA00022840"/>
    </source>
</evidence>
<comment type="catalytic activity">
    <reaction evidence="6">
        <text>(6S)-NADHX + ADP = AMP + phosphate + NADH + H(+)</text>
        <dbReference type="Rhea" id="RHEA:32223"/>
        <dbReference type="ChEBI" id="CHEBI:15378"/>
        <dbReference type="ChEBI" id="CHEBI:43474"/>
        <dbReference type="ChEBI" id="CHEBI:57945"/>
        <dbReference type="ChEBI" id="CHEBI:64074"/>
        <dbReference type="ChEBI" id="CHEBI:456215"/>
        <dbReference type="ChEBI" id="CHEBI:456216"/>
        <dbReference type="EC" id="4.2.1.136"/>
    </reaction>
</comment>
<evidence type="ECO:0000256" key="1">
    <source>
        <dbReference type="ARBA" id="ARBA00022741"/>
    </source>
</evidence>
<comment type="function">
    <text evidence="6">Catalyzes the dehydration of the S-form of NAD(P)HX at the expense of ADP, which is converted to AMP. Together with NAD(P)HX epimerase, which catalyzes the epimerization of the S- and R-forms, the enzyme allows the repair of both epimers of NAD(P)HX, a damaged form of NAD(P)H that is a result of enzymatic or heat-dependent hydration.</text>
</comment>
<proteinExistence type="inferred from homology"/>
<evidence type="ECO:0000313" key="8">
    <source>
        <dbReference type="EMBL" id="THF53207.1"/>
    </source>
</evidence>
<protein>
    <recommendedName>
        <fullName evidence="6">ADP-dependent (S)-NAD(P)H-hydrate dehydratase</fullName>
        <ecNumber evidence="6">4.2.1.136</ecNumber>
    </recommendedName>
    <alternativeName>
        <fullName evidence="6">ADP-dependent NAD(P)HX dehydratase</fullName>
    </alternativeName>
</protein>
<keyword evidence="4 6" id="KW-0520">NAD</keyword>
<comment type="subunit">
    <text evidence="6">Homotetramer.</text>
</comment>
<keyword evidence="3 6" id="KW-0521">NADP</keyword>
<dbReference type="GO" id="GO:0005524">
    <property type="term" value="F:ATP binding"/>
    <property type="evidence" value="ECO:0007669"/>
    <property type="project" value="UniProtKB-KW"/>
</dbReference>
<keyword evidence="1 6" id="KW-0547">Nucleotide-binding</keyword>
<dbReference type="HAMAP" id="MF_01965">
    <property type="entry name" value="NADHX_dehydratase"/>
    <property type="match status" value="1"/>
</dbReference>
<dbReference type="PANTHER" id="PTHR12592">
    <property type="entry name" value="ATP-DEPENDENT (S)-NAD(P)H-HYDRATE DEHYDRATASE FAMILY MEMBER"/>
    <property type="match status" value="1"/>
</dbReference>
<dbReference type="InterPro" id="IPR017953">
    <property type="entry name" value="Carbohydrate_kinase_pred_CS"/>
</dbReference>
<comment type="catalytic activity">
    <reaction evidence="6">
        <text>(6S)-NADPHX + ADP = AMP + phosphate + NADPH + H(+)</text>
        <dbReference type="Rhea" id="RHEA:32235"/>
        <dbReference type="ChEBI" id="CHEBI:15378"/>
        <dbReference type="ChEBI" id="CHEBI:43474"/>
        <dbReference type="ChEBI" id="CHEBI:57783"/>
        <dbReference type="ChEBI" id="CHEBI:64076"/>
        <dbReference type="ChEBI" id="CHEBI:456215"/>
        <dbReference type="ChEBI" id="CHEBI:456216"/>
        <dbReference type="EC" id="4.2.1.136"/>
    </reaction>
</comment>
<dbReference type="Pfam" id="PF01256">
    <property type="entry name" value="Carb_kinase"/>
    <property type="match status" value="1"/>
</dbReference>
<evidence type="ECO:0000256" key="3">
    <source>
        <dbReference type="ARBA" id="ARBA00022857"/>
    </source>
</evidence>
<evidence type="ECO:0000256" key="4">
    <source>
        <dbReference type="ARBA" id="ARBA00023027"/>
    </source>
</evidence>
<dbReference type="PROSITE" id="PS01050">
    <property type="entry name" value="YJEF_C_2"/>
    <property type="match status" value="1"/>
</dbReference>